<dbReference type="EMBL" id="JAJAUY010000098">
    <property type="protein sequence ID" value="MCB5181956.1"/>
    <property type="molecule type" value="Genomic_DNA"/>
</dbReference>
<dbReference type="SMART" id="SM00894">
    <property type="entry name" value="Excalibur"/>
    <property type="match status" value="1"/>
</dbReference>
<feature type="compositionally biased region" description="Basic and acidic residues" evidence="1">
    <location>
        <begin position="186"/>
        <end position="199"/>
    </location>
</feature>
<comment type="caution">
    <text evidence="3">The sequence shown here is derived from an EMBL/GenBank/DDBJ whole genome shotgun (WGS) entry which is preliminary data.</text>
</comment>
<dbReference type="Gene3D" id="3.30.10.20">
    <property type="match status" value="1"/>
</dbReference>
<feature type="domain" description="Excalibur calcium-binding" evidence="2">
    <location>
        <begin position="162"/>
        <end position="198"/>
    </location>
</feature>
<accession>A0ABS8BBE4</accession>
<protein>
    <submittedName>
        <fullName evidence="3">Excalibur calcium-binding domain-containing protein</fullName>
    </submittedName>
</protein>
<evidence type="ECO:0000313" key="3">
    <source>
        <dbReference type="EMBL" id="MCB5181956.1"/>
    </source>
</evidence>
<evidence type="ECO:0000256" key="1">
    <source>
        <dbReference type="SAM" id="MobiDB-lite"/>
    </source>
</evidence>
<evidence type="ECO:0000259" key="2">
    <source>
        <dbReference type="SMART" id="SM00894"/>
    </source>
</evidence>
<reference evidence="3 4" key="1">
    <citation type="submission" date="2021-10" db="EMBL/GenBank/DDBJ databases">
        <title>Streptomyces sp. strain SMC 277, a novel streptomycete isolated from soil.</title>
        <authorList>
            <person name="Chanama M."/>
        </authorList>
    </citation>
    <scope>NUCLEOTIDE SEQUENCE [LARGE SCALE GENOMIC DNA]</scope>
    <source>
        <strain evidence="3 4">SMC 277</strain>
    </source>
</reference>
<feature type="region of interest" description="Disordered" evidence="1">
    <location>
        <begin position="114"/>
        <end position="156"/>
    </location>
</feature>
<feature type="compositionally biased region" description="Low complexity" evidence="1">
    <location>
        <begin position="120"/>
        <end position="156"/>
    </location>
</feature>
<dbReference type="Pfam" id="PF05901">
    <property type="entry name" value="Excalibur"/>
    <property type="match status" value="1"/>
</dbReference>
<dbReference type="Proteomes" id="UP001199054">
    <property type="component" value="Unassembled WGS sequence"/>
</dbReference>
<name>A0ABS8BBE4_9ACTN</name>
<keyword evidence="4" id="KW-1185">Reference proteome</keyword>
<dbReference type="RefSeq" id="WP_226729059.1">
    <property type="nucleotide sequence ID" value="NZ_JAJAUY010000098.1"/>
</dbReference>
<proteinExistence type="predicted"/>
<gene>
    <name evidence="3" type="ORF">LG632_21570</name>
</gene>
<feature type="region of interest" description="Disordered" evidence="1">
    <location>
        <begin position="177"/>
        <end position="199"/>
    </location>
</feature>
<dbReference type="InterPro" id="IPR008613">
    <property type="entry name" value="Excalibur_Ca-bd_domain"/>
</dbReference>
<evidence type="ECO:0000313" key="4">
    <source>
        <dbReference type="Proteomes" id="UP001199054"/>
    </source>
</evidence>
<sequence>MAGVAGVLVVLLAGCGGSAGRAGKKGGNGPAAAAPSASAKAVMPALVGQAFADAEPAVVKLTGGSVEARSAYGDVSLAADHAQWSVCFQTPAAGSELAPKAAVELSLAAPGTACPEQAGAPLKPSKGPSKAPATPSAKAPTKTPDAGSTPGKAATTAPAGVYYKTCAEARAAGAAPIRRGQPGYGKHLDRDNDGIACDK</sequence>
<organism evidence="3 4">
    <name type="scientific">Streptomyces antimicrobicus</name>
    <dbReference type="NCBI Taxonomy" id="2883108"/>
    <lineage>
        <taxon>Bacteria</taxon>
        <taxon>Bacillati</taxon>
        <taxon>Actinomycetota</taxon>
        <taxon>Actinomycetes</taxon>
        <taxon>Kitasatosporales</taxon>
        <taxon>Streptomycetaceae</taxon>
        <taxon>Streptomyces</taxon>
    </lineage>
</organism>